<dbReference type="InterPro" id="IPR036047">
    <property type="entry name" value="F-box-like_dom_sf"/>
</dbReference>
<feature type="region of interest" description="Disordered" evidence="3">
    <location>
        <begin position="471"/>
        <end position="491"/>
    </location>
</feature>
<dbReference type="Proteomes" id="UP000824890">
    <property type="component" value="Unassembled WGS sequence"/>
</dbReference>
<dbReference type="Pfam" id="PF01344">
    <property type="entry name" value="Kelch_1"/>
    <property type="match status" value="3"/>
</dbReference>
<dbReference type="InterPro" id="IPR006652">
    <property type="entry name" value="Kelch_1"/>
</dbReference>
<dbReference type="Pfam" id="PF00646">
    <property type="entry name" value="F-box"/>
    <property type="match status" value="1"/>
</dbReference>
<evidence type="ECO:0000313" key="5">
    <source>
        <dbReference type="EMBL" id="KAH0938086.1"/>
    </source>
</evidence>
<dbReference type="SMART" id="SM00256">
    <property type="entry name" value="FBOX"/>
    <property type="match status" value="1"/>
</dbReference>
<keyword evidence="6" id="KW-1185">Reference proteome</keyword>
<reference evidence="5 6" key="1">
    <citation type="submission" date="2021-05" db="EMBL/GenBank/DDBJ databases">
        <title>Genome Assembly of Synthetic Allotetraploid Brassica napus Reveals Homoeologous Exchanges between Subgenomes.</title>
        <authorList>
            <person name="Davis J.T."/>
        </authorList>
    </citation>
    <scope>NUCLEOTIDE SEQUENCE [LARGE SCALE GENOMIC DNA]</scope>
    <source>
        <strain evidence="6">cv. Da-Ae</strain>
        <tissue evidence="5">Seedling</tissue>
    </source>
</reference>
<dbReference type="PANTHER" id="PTHR46344:SF1">
    <property type="entry name" value="OS02G0504900 PROTEIN"/>
    <property type="match status" value="1"/>
</dbReference>
<evidence type="ECO:0000256" key="1">
    <source>
        <dbReference type="ARBA" id="ARBA00022441"/>
    </source>
</evidence>
<gene>
    <name evidence="5" type="ORF">HID58_005547</name>
</gene>
<dbReference type="InterPro" id="IPR057499">
    <property type="entry name" value="Kelch_FKB95"/>
</dbReference>
<proteinExistence type="predicted"/>
<accession>A0ABQ8E8U8</accession>
<dbReference type="InterPro" id="IPR015915">
    <property type="entry name" value="Kelch-typ_b-propeller"/>
</dbReference>
<keyword evidence="2" id="KW-0677">Repeat</keyword>
<dbReference type="CDD" id="cd22152">
    <property type="entry name" value="F-box_AtAFR-like"/>
    <property type="match status" value="1"/>
</dbReference>
<dbReference type="Gene3D" id="2.120.10.80">
    <property type="entry name" value="Kelch-type beta propeller"/>
    <property type="match status" value="2"/>
</dbReference>
<dbReference type="SUPFAM" id="SSF117281">
    <property type="entry name" value="Kelch motif"/>
    <property type="match status" value="2"/>
</dbReference>
<evidence type="ECO:0000313" key="6">
    <source>
        <dbReference type="Proteomes" id="UP000824890"/>
    </source>
</evidence>
<dbReference type="SUPFAM" id="SSF81383">
    <property type="entry name" value="F-box domain"/>
    <property type="match status" value="1"/>
</dbReference>
<evidence type="ECO:0000259" key="4">
    <source>
        <dbReference type="SMART" id="SM00256"/>
    </source>
</evidence>
<evidence type="ECO:0000256" key="3">
    <source>
        <dbReference type="SAM" id="MobiDB-lite"/>
    </source>
</evidence>
<evidence type="ECO:0000256" key="2">
    <source>
        <dbReference type="ARBA" id="ARBA00022737"/>
    </source>
</evidence>
<dbReference type="InterPro" id="IPR001810">
    <property type="entry name" value="F-box_dom"/>
</dbReference>
<sequence length="780" mass="87145">MEAVVSGKKRMVNLDLSSRLLSEPLIPGLSDDVAKLCLALVPRSSLPSMGRVCKKWRYVVQSKEFITVRRLAGMPEEWLYVLTMDAGGKESHWEVMDCLGHKLSSLPPMPGPVKTGFKVVVVDGKLLVIAGCAMISGSHVASSDVYQFDTCLNSWSRLADLKEARYDFACAEVNGLVYVVGGHGGDGESLSSAEVYDPETGVWTFIQSLRRPRWGCFASGFNGKLYVMGGRSNFTIGNSKLVDVYNPQCGSWCGRKNGVTMVTAHVEVGKKLFCMEWKNQRKMSVFNAEDDTWEVVALPLSGSSSAGFQFGKLNGKLLLFSSQEETGHSTLLYDPEAAPGRQRTATASPRSLPSARGLGTVGWLEHDSVLPYTSCKGPLEFYGSLNQWNALETCSVFVRDVQLRMEFRVDSRNGVSLLTCTMVEHWLGPPVGSVWHLLDRPVQAESDPFVLGEGLIQAVPKEGRAMREAGFTEQRSPPSLGSGRITDQSHSGPHGLDYRLYTLCRKANGKHSRLALIPWLPAVPRRGRFVAVGSKIYVFGVINDNYDNMTSTAYSIDCRSHTVQPLPSMPHLFRFETVADIIDDKIYVIGRNYLKEITVVVVVFNTKTQMWEPGMTILDKPVGSVIGIRYGCVVMANKIYGMDFVYDPNETKWETPDETLSSKKWYHACFIDDVMYYYDLVENKLIAYDSKKRCWKAVEGLEELLAVIRVRKLFKTLRYGERLLFLFSIEETIGVAEEICCAEISMERRQGGQIFGKVEWFDRDLITGNFDVIKPLDVML</sequence>
<dbReference type="Pfam" id="PF25210">
    <property type="entry name" value="Kelch_FKB95"/>
    <property type="match status" value="1"/>
</dbReference>
<name>A0ABQ8E8U8_BRANA</name>
<feature type="compositionally biased region" description="Polar residues" evidence="3">
    <location>
        <begin position="473"/>
        <end position="491"/>
    </location>
</feature>
<dbReference type="SMART" id="SM00612">
    <property type="entry name" value="Kelch"/>
    <property type="match status" value="2"/>
</dbReference>
<organism evidence="5 6">
    <name type="scientific">Brassica napus</name>
    <name type="common">Rape</name>
    <dbReference type="NCBI Taxonomy" id="3708"/>
    <lineage>
        <taxon>Eukaryota</taxon>
        <taxon>Viridiplantae</taxon>
        <taxon>Streptophyta</taxon>
        <taxon>Embryophyta</taxon>
        <taxon>Tracheophyta</taxon>
        <taxon>Spermatophyta</taxon>
        <taxon>Magnoliopsida</taxon>
        <taxon>eudicotyledons</taxon>
        <taxon>Gunneridae</taxon>
        <taxon>Pentapetalae</taxon>
        <taxon>rosids</taxon>
        <taxon>malvids</taxon>
        <taxon>Brassicales</taxon>
        <taxon>Brassicaceae</taxon>
        <taxon>Brassiceae</taxon>
        <taxon>Brassica</taxon>
    </lineage>
</organism>
<keyword evidence="1" id="KW-0880">Kelch repeat</keyword>
<feature type="domain" description="F-box" evidence="4">
    <location>
        <begin position="29"/>
        <end position="69"/>
    </location>
</feature>
<dbReference type="PANTHER" id="PTHR46344">
    <property type="entry name" value="OS02G0202900 PROTEIN"/>
    <property type="match status" value="1"/>
</dbReference>
<protein>
    <recommendedName>
        <fullName evidence="4">F-box domain-containing protein</fullName>
    </recommendedName>
</protein>
<dbReference type="EMBL" id="JAGKQM010000002">
    <property type="protein sequence ID" value="KAH0938086.1"/>
    <property type="molecule type" value="Genomic_DNA"/>
</dbReference>
<comment type="caution">
    <text evidence="5">The sequence shown here is derived from an EMBL/GenBank/DDBJ whole genome shotgun (WGS) entry which is preliminary data.</text>
</comment>